<protein>
    <recommendedName>
        <fullName evidence="4">CxC2-like cysteine cluster KDZ transposase-associated domain-containing protein</fullName>
    </recommendedName>
</protein>
<dbReference type="InterPro" id="IPR040521">
    <property type="entry name" value="KDZ"/>
</dbReference>
<gene>
    <name evidence="5" type="ORF">DFP72DRAFT_1080451</name>
</gene>
<feature type="transmembrane region" description="Helical" evidence="3">
    <location>
        <begin position="330"/>
        <end position="350"/>
    </location>
</feature>
<feature type="compositionally biased region" description="Basic and acidic residues" evidence="2">
    <location>
        <begin position="96"/>
        <end position="117"/>
    </location>
</feature>
<keyword evidence="1" id="KW-0175">Coiled coil</keyword>
<feature type="region of interest" description="Disordered" evidence="2">
    <location>
        <begin position="1"/>
        <end position="124"/>
    </location>
</feature>
<evidence type="ECO:0000256" key="3">
    <source>
        <dbReference type="SAM" id="Phobius"/>
    </source>
</evidence>
<proteinExistence type="predicted"/>
<dbReference type="Proteomes" id="UP000521943">
    <property type="component" value="Unassembled WGS sequence"/>
</dbReference>
<keyword evidence="3" id="KW-1133">Transmembrane helix</keyword>
<evidence type="ECO:0000313" key="6">
    <source>
        <dbReference type="Proteomes" id="UP000521943"/>
    </source>
</evidence>
<sequence>MKAGKRRSDSNGASSTRRVRTEFQPSSTRPPIAHVETIRSSKARKKKSINTIVTPSLRKVSEPPNAGPSAVGASSEWIDEATIESGARMPTDTNGESERAGESERMGAKSEEKEKKEKKAKRAARKEADKLKEWLSYRDAFLHEMLRHEGTIKEGAERKCYGCEEDIEPSQSAYRCLDCIDGVAFRCIECAKYLHSNLPFHRLQCSCPGSPERIIQALRSRLFPSTLERIKTVFTFDLLEFFQELNLQGKTPIYDFYHTLLRQSDFLQLGKQPSQLNNFHRAIRAWRHLQSLKRHACAHDPAGVTNTKPGELLTECPACPHPGKNLPDNWMFATTLAYLYILFLAVDANFKLKGKDRGLQDIELSPGWGAFVEEAQYQNHIRSFIQQKEINTCDSEHDAVVRAAVRCTPGYAVTGAGLVICSRHCLIRPNGAGDLQKGERYCNMDYIIFSAFVAAGLLRLVLTYDIACQWARNYRKRLADLPKALQPADSVDIQVAIPSWHINGHGKKCQETLHVGYLNGVGRLCGDEVEQTWWSTNSLGTSVREMAPSARHETLNDQWNAFNVRKIVGFRARFAKNVAKAVRMKDVMGKNFRDFADTFPKDVVARWEKMVTEWDKDKSKPCPYEERVDTISLQDVRSKLEEEEKQLVASGVISEHPTSMLSCVMTGLDLEERQRILKAEISQLPKKLTPKQKADKTQKQSSLLRQILVWRKAQLAYMPVVSNYLENEEDDDAEIETETIPLYLPSSLPSKDRRSINRITNMEATLREAQANDAIGEICRVRRILTNVTTFKRYNLAGEGNKANTRIRSLYDRLQKKIERAAERYRTARKALLELDPKGSWTADLLELEPKHIGGPGREERDDEGNFVSHGNYVFSWIWVAKGARTTRRDDVDAQIDENLRVEWAKSRARSLRWDEEVELLQEEMRRVVVYLFWKAEWWEGKRHENKAVPQDIRLGLEAYGAKQAWYCRELARSSLQLWVPILKGLKLNTSWADDWWADIEPTVPKANPKPAAEPSHKIPDISSDSESSDEEQGYLKEGAGLSDLEMV</sequence>
<evidence type="ECO:0000313" key="5">
    <source>
        <dbReference type="EMBL" id="KAF6743253.1"/>
    </source>
</evidence>
<keyword evidence="6" id="KW-1185">Reference proteome</keyword>
<evidence type="ECO:0000256" key="1">
    <source>
        <dbReference type="SAM" id="Coils"/>
    </source>
</evidence>
<feature type="transmembrane region" description="Helical" evidence="3">
    <location>
        <begin position="446"/>
        <end position="467"/>
    </location>
</feature>
<evidence type="ECO:0000256" key="2">
    <source>
        <dbReference type="SAM" id="MobiDB-lite"/>
    </source>
</evidence>
<evidence type="ECO:0000259" key="4">
    <source>
        <dbReference type="Pfam" id="PF18803"/>
    </source>
</evidence>
<dbReference type="OrthoDB" id="2804062at2759"/>
<feature type="region of interest" description="Disordered" evidence="2">
    <location>
        <begin position="1004"/>
        <end position="1048"/>
    </location>
</feature>
<keyword evidence="3" id="KW-0472">Membrane</keyword>
<feature type="coiled-coil region" evidence="1">
    <location>
        <begin position="804"/>
        <end position="831"/>
    </location>
</feature>
<reference evidence="5 6" key="1">
    <citation type="submission" date="2020-07" db="EMBL/GenBank/DDBJ databases">
        <title>Comparative genomics of pyrophilous fungi reveals a link between fire events and developmental genes.</title>
        <authorList>
            <consortium name="DOE Joint Genome Institute"/>
            <person name="Steindorff A.S."/>
            <person name="Carver A."/>
            <person name="Calhoun S."/>
            <person name="Stillman K."/>
            <person name="Liu H."/>
            <person name="Lipzen A."/>
            <person name="Pangilinan J."/>
            <person name="Labutti K."/>
            <person name="Bruns T.D."/>
            <person name="Grigoriev I.V."/>
        </authorList>
    </citation>
    <scope>NUCLEOTIDE SEQUENCE [LARGE SCALE GENOMIC DNA]</scope>
    <source>
        <strain evidence="5 6">CBS 144469</strain>
    </source>
</reference>
<keyword evidence="3" id="KW-0812">Transmembrane</keyword>
<dbReference type="Pfam" id="PF18803">
    <property type="entry name" value="CxC2"/>
    <property type="match status" value="1"/>
</dbReference>
<accession>A0A8H6LTI4</accession>
<organism evidence="5 6">
    <name type="scientific">Ephemerocybe angulata</name>
    <dbReference type="NCBI Taxonomy" id="980116"/>
    <lineage>
        <taxon>Eukaryota</taxon>
        <taxon>Fungi</taxon>
        <taxon>Dikarya</taxon>
        <taxon>Basidiomycota</taxon>
        <taxon>Agaricomycotina</taxon>
        <taxon>Agaricomycetes</taxon>
        <taxon>Agaricomycetidae</taxon>
        <taxon>Agaricales</taxon>
        <taxon>Agaricineae</taxon>
        <taxon>Psathyrellaceae</taxon>
        <taxon>Ephemerocybe</taxon>
    </lineage>
</organism>
<dbReference type="InterPro" id="IPR041457">
    <property type="entry name" value="CxC2_KDZ-assoc"/>
</dbReference>
<dbReference type="PANTHER" id="PTHR33104:SF2">
    <property type="entry name" value="CXC3 LIKE CYSTEINE CLUSTER DOMAIN-CONTAINING PROTEIN"/>
    <property type="match status" value="1"/>
</dbReference>
<dbReference type="Pfam" id="PF18758">
    <property type="entry name" value="KDZ"/>
    <property type="match status" value="1"/>
</dbReference>
<comment type="caution">
    <text evidence="5">The sequence shown here is derived from an EMBL/GenBank/DDBJ whole genome shotgun (WGS) entry which is preliminary data.</text>
</comment>
<dbReference type="EMBL" id="JACGCI010000151">
    <property type="protein sequence ID" value="KAF6743253.1"/>
    <property type="molecule type" value="Genomic_DNA"/>
</dbReference>
<name>A0A8H6LTI4_9AGAR</name>
<dbReference type="AlphaFoldDB" id="A0A8H6LTI4"/>
<feature type="domain" description="CxC2-like cysteine cluster KDZ transposase-associated" evidence="4">
    <location>
        <begin position="205"/>
        <end position="265"/>
    </location>
</feature>
<dbReference type="PANTHER" id="PTHR33104">
    <property type="entry name" value="SI:DKEY-29D5.2"/>
    <property type="match status" value="1"/>
</dbReference>